<dbReference type="EMBL" id="KV748564">
    <property type="protein sequence ID" value="OCL14519.1"/>
    <property type="molecule type" value="Genomic_DNA"/>
</dbReference>
<dbReference type="InterPro" id="IPR010730">
    <property type="entry name" value="HET"/>
</dbReference>
<feature type="domain" description="Heterokaryon incompatibility" evidence="1">
    <location>
        <begin position="143"/>
        <end position="295"/>
    </location>
</feature>
<dbReference type="PANTHER" id="PTHR33112:SF16">
    <property type="entry name" value="HETEROKARYON INCOMPATIBILITY DOMAIN-CONTAINING PROTEIN"/>
    <property type="match status" value="1"/>
</dbReference>
<reference evidence="2 3" key="1">
    <citation type="journal article" date="2016" name="Nat. Commun.">
        <title>Ectomycorrhizal ecology is imprinted in the genome of the dominant symbiotic fungus Cenococcum geophilum.</title>
        <authorList>
            <consortium name="DOE Joint Genome Institute"/>
            <person name="Peter M."/>
            <person name="Kohler A."/>
            <person name="Ohm R.A."/>
            <person name="Kuo A."/>
            <person name="Krutzmann J."/>
            <person name="Morin E."/>
            <person name="Arend M."/>
            <person name="Barry K.W."/>
            <person name="Binder M."/>
            <person name="Choi C."/>
            <person name="Clum A."/>
            <person name="Copeland A."/>
            <person name="Grisel N."/>
            <person name="Haridas S."/>
            <person name="Kipfer T."/>
            <person name="LaButti K."/>
            <person name="Lindquist E."/>
            <person name="Lipzen A."/>
            <person name="Maire R."/>
            <person name="Meier B."/>
            <person name="Mihaltcheva S."/>
            <person name="Molinier V."/>
            <person name="Murat C."/>
            <person name="Poggeler S."/>
            <person name="Quandt C.A."/>
            <person name="Sperisen C."/>
            <person name="Tritt A."/>
            <person name="Tisserant E."/>
            <person name="Crous P.W."/>
            <person name="Henrissat B."/>
            <person name="Nehls U."/>
            <person name="Egli S."/>
            <person name="Spatafora J.W."/>
            <person name="Grigoriev I.V."/>
            <person name="Martin F.M."/>
        </authorList>
    </citation>
    <scope>NUCLEOTIDE SEQUENCE [LARGE SCALE GENOMIC DNA]</scope>
    <source>
        <strain evidence="2 3">CBS 207.34</strain>
    </source>
</reference>
<name>A0A8E2JYK9_9PEZI</name>
<evidence type="ECO:0000259" key="1">
    <source>
        <dbReference type="Pfam" id="PF06985"/>
    </source>
</evidence>
<dbReference type="OrthoDB" id="47007at2759"/>
<protein>
    <submittedName>
        <fullName evidence="2">HET-domain-containing protein</fullName>
    </submittedName>
</protein>
<dbReference type="Pfam" id="PF06985">
    <property type="entry name" value="HET"/>
    <property type="match status" value="1"/>
</dbReference>
<keyword evidence="3" id="KW-1185">Reference proteome</keyword>
<dbReference type="PANTHER" id="PTHR33112">
    <property type="entry name" value="DOMAIN PROTEIN, PUTATIVE-RELATED"/>
    <property type="match status" value="1"/>
</dbReference>
<gene>
    <name evidence="2" type="ORF">AOQ84DRAFT_280884</name>
</gene>
<proteinExistence type="predicted"/>
<evidence type="ECO:0000313" key="2">
    <source>
        <dbReference type="EMBL" id="OCL14519.1"/>
    </source>
</evidence>
<accession>A0A8E2JYK9</accession>
<sequence>MTLCGLCESIPLDRLPSLPSGYYNTRPAWKYIHPFYGSQQNDRTDKPLGFPHLPNIQALKESATKCELFDLILSSVNRVIAEVSDATGEKLLRHNSPPHLLALDFWIVKRRDGGDGFWVLTHSNNTNKPCVRLVETNGDSGIYATLSHCWGTSIHLTSTRSSLAARKKSIDFNEMPKTFQDVITVARAMSIKYVWIDSLCIMQDDEDWGRESANMTSVYANSYLTIAATSAKDSSFGCFTPRPPKRYVSIDYTPKEGISGQTLAFLPPIQKEALTDFYITMKEEPLTKRAWALQERVLARRTLHFGKHQMYFECCNSLLGENGLRFELRFNSVHTPMESADSKHPVDSTDSALETSLPWPVVTNPNPILNNWHDLLWAYGSRKLTNASDKLPALSGLAQIFSEKLKDQCVASLWRNSLIEGLLWQGLHVNRVPEYRAPSWSWASVDGIPAAGLTEGWELLATIIDCHVEAKGSNPFGEVKNGWTKIQAPLEPLFLDERINSNGEGVPYSKNLKVRTEKGNPKGGYSRFDSDITGGTYEDAVALVQSLKNVKIFALILAKEAATPDQDGLFVYQSLIVSLTDDGGQTMRRLGFIMLDEDTLGGCDSLDPSAHQPIITLI</sequence>
<dbReference type="Proteomes" id="UP000250140">
    <property type="component" value="Unassembled WGS sequence"/>
</dbReference>
<evidence type="ECO:0000313" key="3">
    <source>
        <dbReference type="Proteomes" id="UP000250140"/>
    </source>
</evidence>
<dbReference type="AlphaFoldDB" id="A0A8E2JYK9"/>
<organism evidence="2 3">
    <name type="scientific">Glonium stellatum</name>
    <dbReference type="NCBI Taxonomy" id="574774"/>
    <lineage>
        <taxon>Eukaryota</taxon>
        <taxon>Fungi</taxon>
        <taxon>Dikarya</taxon>
        <taxon>Ascomycota</taxon>
        <taxon>Pezizomycotina</taxon>
        <taxon>Dothideomycetes</taxon>
        <taxon>Pleosporomycetidae</taxon>
        <taxon>Gloniales</taxon>
        <taxon>Gloniaceae</taxon>
        <taxon>Glonium</taxon>
    </lineage>
</organism>